<sequence length="209" mass="23502">MKVGFIGTNEVLEIGLSKLIESRDTNNTVINLNTVNTDLPDIDLLFIDFGSDRQFATEKLAQLTINYTSTPIMLYVSEHNLKTVKQLLSLGVQSVMTYECDFDEIYESLESILKGGKVYCNKVLEVLLEDTTKENTLNCLPVQLSKREIEVLQLVVNGYSSKQIAEELFLSYHTINTHRKNILKKVGVKSVSELVLFAQSTGLMSLENT</sequence>
<dbReference type="Pfam" id="PF00196">
    <property type="entry name" value="GerE"/>
    <property type="match status" value="1"/>
</dbReference>
<evidence type="ECO:0000313" key="6">
    <source>
        <dbReference type="Proteomes" id="UP000236454"/>
    </source>
</evidence>
<dbReference type="PANTHER" id="PTHR44688:SF16">
    <property type="entry name" value="DNA-BINDING TRANSCRIPTIONAL ACTIVATOR DEVR_DOSR"/>
    <property type="match status" value="1"/>
</dbReference>
<evidence type="ECO:0000256" key="2">
    <source>
        <dbReference type="ARBA" id="ARBA00023125"/>
    </source>
</evidence>
<evidence type="ECO:0000313" key="5">
    <source>
        <dbReference type="EMBL" id="SFT47031.1"/>
    </source>
</evidence>
<feature type="domain" description="HTH luxR-type" evidence="4">
    <location>
        <begin position="137"/>
        <end position="202"/>
    </location>
</feature>
<dbReference type="Gene3D" id="3.40.50.2300">
    <property type="match status" value="1"/>
</dbReference>
<evidence type="ECO:0000256" key="3">
    <source>
        <dbReference type="ARBA" id="ARBA00023163"/>
    </source>
</evidence>
<dbReference type="CDD" id="cd06170">
    <property type="entry name" value="LuxR_C_like"/>
    <property type="match status" value="1"/>
</dbReference>
<dbReference type="SUPFAM" id="SSF52172">
    <property type="entry name" value="CheY-like"/>
    <property type="match status" value="1"/>
</dbReference>
<organism evidence="5 6">
    <name type="scientific">Lishizhenia tianjinensis</name>
    <dbReference type="NCBI Taxonomy" id="477690"/>
    <lineage>
        <taxon>Bacteria</taxon>
        <taxon>Pseudomonadati</taxon>
        <taxon>Bacteroidota</taxon>
        <taxon>Flavobacteriia</taxon>
        <taxon>Flavobacteriales</taxon>
        <taxon>Crocinitomicaceae</taxon>
        <taxon>Lishizhenia</taxon>
    </lineage>
</organism>
<keyword evidence="1" id="KW-0805">Transcription regulation</keyword>
<evidence type="ECO:0000256" key="1">
    <source>
        <dbReference type="ARBA" id="ARBA00023015"/>
    </source>
</evidence>
<dbReference type="Proteomes" id="UP000236454">
    <property type="component" value="Unassembled WGS sequence"/>
</dbReference>
<dbReference type="InterPro" id="IPR000792">
    <property type="entry name" value="Tscrpt_reg_LuxR_C"/>
</dbReference>
<dbReference type="SUPFAM" id="SSF46894">
    <property type="entry name" value="C-terminal effector domain of the bipartite response regulators"/>
    <property type="match status" value="1"/>
</dbReference>
<dbReference type="PANTHER" id="PTHR44688">
    <property type="entry name" value="DNA-BINDING TRANSCRIPTIONAL ACTIVATOR DEVR_DOSR"/>
    <property type="match status" value="1"/>
</dbReference>
<accession>A0A1I6Y9T0</accession>
<proteinExistence type="predicted"/>
<dbReference type="GO" id="GO:0003677">
    <property type="term" value="F:DNA binding"/>
    <property type="evidence" value="ECO:0007669"/>
    <property type="project" value="UniProtKB-KW"/>
</dbReference>
<keyword evidence="6" id="KW-1185">Reference proteome</keyword>
<dbReference type="SMART" id="SM00421">
    <property type="entry name" value="HTH_LUXR"/>
    <property type="match status" value="1"/>
</dbReference>
<dbReference type="InterPro" id="IPR011006">
    <property type="entry name" value="CheY-like_superfamily"/>
</dbReference>
<dbReference type="GO" id="GO:0006355">
    <property type="term" value="P:regulation of DNA-templated transcription"/>
    <property type="evidence" value="ECO:0007669"/>
    <property type="project" value="InterPro"/>
</dbReference>
<dbReference type="InterPro" id="IPR036388">
    <property type="entry name" value="WH-like_DNA-bd_sf"/>
</dbReference>
<dbReference type="InterPro" id="IPR016032">
    <property type="entry name" value="Sig_transdc_resp-reg_C-effctor"/>
</dbReference>
<dbReference type="PRINTS" id="PR00038">
    <property type="entry name" value="HTHLUXR"/>
</dbReference>
<name>A0A1I6Y9T0_9FLAO</name>
<dbReference type="PROSITE" id="PS50043">
    <property type="entry name" value="HTH_LUXR_2"/>
    <property type="match status" value="1"/>
</dbReference>
<keyword evidence="2" id="KW-0238">DNA-binding</keyword>
<protein>
    <submittedName>
        <fullName evidence="5">Two component transcriptional regulator, LuxR family</fullName>
    </submittedName>
</protein>
<dbReference type="RefSeq" id="WP_090246452.1">
    <property type="nucleotide sequence ID" value="NZ_FPAS01000001.1"/>
</dbReference>
<evidence type="ECO:0000259" key="4">
    <source>
        <dbReference type="PROSITE" id="PS50043"/>
    </source>
</evidence>
<dbReference type="AlphaFoldDB" id="A0A1I6Y9T0"/>
<keyword evidence="3" id="KW-0804">Transcription</keyword>
<reference evidence="5 6" key="1">
    <citation type="submission" date="2016-10" db="EMBL/GenBank/DDBJ databases">
        <authorList>
            <person name="de Groot N.N."/>
        </authorList>
    </citation>
    <scope>NUCLEOTIDE SEQUENCE [LARGE SCALE GENOMIC DNA]</scope>
    <source>
        <strain evidence="5 6">CGMCC 1.7005</strain>
    </source>
</reference>
<dbReference type="PROSITE" id="PS00622">
    <property type="entry name" value="HTH_LUXR_1"/>
    <property type="match status" value="1"/>
</dbReference>
<dbReference type="EMBL" id="FPAS01000001">
    <property type="protein sequence ID" value="SFT47031.1"/>
    <property type="molecule type" value="Genomic_DNA"/>
</dbReference>
<dbReference type="STRING" id="477690.SAMN05216474_0738"/>
<dbReference type="OrthoDB" id="9797341at2"/>
<gene>
    <name evidence="5" type="ORF">SAMN05216474_0738</name>
</gene>
<dbReference type="Gene3D" id="1.10.10.10">
    <property type="entry name" value="Winged helix-like DNA-binding domain superfamily/Winged helix DNA-binding domain"/>
    <property type="match status" value="1"/>
</dbReference>